<gene>
    <name evidence="2" type="ORF">GCM10009788_54420</name>
</gene>
<name>A0ABN2BQJ7_9ACTN</name>
<feature type="region of interest" description="Disordered" evidence="1">
    <location>
        <begin position="42"/>
        <end position="62"/>
    </location>
</feature>
<comment type="caution">
    <text evidence="2">The sequence shown here is derived from an EMBL/GenBank/DDBJ whole genome shotgun (WGS) entry which is preliminary data.</text>
</comment>
<protein>
    <submittedName>
        <fullName evidence="2">Uncharacterized protein</fullName>
    </submittedName>
</protein>
<sequence>MEKRLGSRLVEDRVLKGAAERETVAAHALEVLAGKTVEGQPNECIDESVTGSGGSAASDVLT</sequence>
<evidence type="ECO:0000313" key="3">
    <source>
        <dbReference type="Proteomes" id="UP001500842"/>
    </source>
</evidence>
<reference evidence="2 3" key="1">
    <citation type="journal article" date="2019" name="Int. J. Syst. Evol. Microbiol.">
        <title>The Global Catalogue of Microorganisms (GCM) 10K type strain sequencing project: providing services to taxonomists for standard genome sequencing and annotation.</title>
        <authorList>
            <consortium name="The Broad Institute Genomics Platform"/>
            <consortium name="The Broad Institute Genome Sequencing Center for Infectious Disease"/>
            <person name="Wu L."/>
            <person name="Ma J."/>
        </authorList>
    </citation>
    <scope>NUCLEOTIDE SEQUENCE [LARGE SCALE GENOMIC DNA]</scope>
    <source>
        <strain evidence="2 3">JCM 14942</strain>
    </source>
</reference>
<keyword evidence="3" id="KW-1185">Reference proteome</keyword>
<organism evidence="2 3">
    <name type="scientific">Nocardioides humi</name>
    <dbReference type="NCBI Taxonomy" id="449461"/>
    <lineage>
        <taxon>Bacteria</taxon>
        <taxon>Bacillati</taxon>
        <taxon>Actinomycetota</taxon>
        <taxon>Actinomycetes</taxon>
        <taxon>Propionibacteriales</taxon>
        <taxon>Nocardioidaceae</taxon>
        <taxon>Nocardioides</taxon>
    </lineage>
</organism>
<proteinExistence type="predicted"/>
<accession>A0ABN2BQJ7</accession>
<dbReference type="EMBL" id="BAAAOR010000040">
    <property type="protein sequence ID" value="GAA1545093.1"/>
    <property type="molecule type" value="Genomic_DNA"/>
</dbReference>
<evidence type="ECO:0000313" key="2">
    <source>
        <dbReference type="EMBL" id="GAA1545093.1"/>
    </source>
</evidence>
<evidence type="ECO:0000256" key="1">
    <source>
        <dbReference type="SAM" id="MobiDB-lite"/>
    </source>
</evidence>
<dbReference type="Proteomes" id="UP001500842">
    <property type="component" value="Unassembled WGS sequence"/>
</dbReference>